<evidence type="ECO:0000256" key="1">
    <source>
        <dbReference type="ARBA" id="ARBA00004123"/>
    </source>
</evidence>
<keyword evidence="8 9" id="KW-0539">Nucleus</keyword>
<dbReference type="SMART" id="SM00389">
    <property type="entry name" value="HOX"/>
    <property type="match status" value="1"/>
</dbReference>
<evidence type="ECO:0000313" key="13">
    <source>
        <dbReference type="EMBL" id="VEN48735.1"/>
    </source>
</evidence>
<feature type="region of interest" description="Disordered" evidence="11">
    <location>
        <begin position="113"/>
        <end position="137"/>
    </location>
</feature>
<dbReference type="InterPro" id="IPR009057">
    <property type="entry name" value="Homeodomain-like_sf"/>
</dbReference>
<evidence type="ECO:0000256" key="8">
    <source>
        <dbReference type="ARBA" id="ARBA00023242"/>
    </source>
</evidence>
<dbReference type="GO" id="GO:0000978">
    <property type="term" value="F:RNA polymerase II cis-regulatory region sequence-specific DNA binding"/>
    <property type="evidence" value="ECO:0007669"/>
    <property type="project" value="TreeGrafter"/>
</dbReference>
<dbReference type="InterPro" id="IPR042634">
    <property type="entry name" value="MOX-1/MOX-2"/>
</dbReference>
<dbReference type="Pfam" id="PF00046">
    <property type="entry name" value="Homeodomain"/>
    <property type="match status" value="1"/>
</dbReference>
<dbReference type="Gene3D" id="1.10.10.60">
    <property type="entry name" value="Homeodomain-like"/>
    <property type="match status" value="1"/>
</dbReference>
<keyword evidence="4 9" id="KW-0238">DNA-binding</keyword>
<dbReference type="InterPro" id="IPR017970">
    <property type="entry name" value="Homeobox_CS"/>
</dbReference>
<dbReference type="InterPro" id="IPR000047">
    <property type="entry name" value="HTH_motif"/>
</dbReference>
<evidence type="ECO:0000256" key="10">
    <source>
        <dbReference type="RuleBase" id="RU000682"/>
    </source>
</evidence>
<dbReference type="PROSITE" id="PS50071">
    <property type="entry name" value="HOMEOBOX_2"/>
    <property type="match status" value="1"/>
</dbReference>
<sequence>MFVCTDNIKSEVAMVEGVYDTLQYAYQTPHYYEYPGSEVPHMQAFTDSFSNYLNVHQEYFYYSPREGEYLHGNFDEGSFKGDSFASETVVNEFDSGSVPEVVVCERLESKEKDNCSHSHYNKDSSRTKNANKPRKERTAFTSTQILELEAEFRRSNYLTRLRRYEVAVALGLSERQVKIWFQNRRMKRKRTKGDEVNQKVKLEPRQ</sequence>
<organism evidence="13 14">
    <name type="scientific">Callosobruchus maculatus</name>
    <name type="common">Southern cowpea weevil</name>
    <name type="synonym">Pulse bruchid</name>
    <dbReference type="NCBI Taxonomy" id="64391"/>
    <lineage>
        <taxon>Eukaryota</taxon>
        <taxon>Metazoa</taxon>
        <taxon>Ecdysozoa</taxon>
        <taxon>Arthropoda</taxon>
        <taxon>Hexapoda</taxon>
        <taxon>Insecta</taxon>
        <taxon>Pterygota</taxon>
        <taxon>Neoptera</taxon>
        <taxon>Endopterygota</taxon>
        <taxon>Coleoptera</taxon>
        <taxon>Polyphaga</taxon>
        <taxon>Cucujiformia</taxon>
        <taxon>Chrysomeloidea</taxon>
        <taxon>Chrysomelidae</taxon>
        <taxon>Bruchinae</taxon>
        <taxon>Bruchini</taxon>
        <taxon>Callosobruchus</taxon>
    </lineage>
</organism>
<dbReference type="PRINTS" id="PR00024">
    <property type="entry name" value="HOMEOBOX"/>
</dbReference>
<comment type="subcellular location">
    <subcellularLocation>
        <location evidence="1 9 10">Nucleus</location>
    </subcellularLocation>
</comment>
<feature type="domain" description="Homeobox" evidence="12">
    <location>
        <begin position="131"/>
        <end position="191"/>
    </location>
</feature>
<dbReference type="GO" id="GO:0000981">
    <property type="term" value="F:DNA-binding transcription factor activity, RNA polymerase II-specific"/>
    <property type="evidence" value="ECO:0007669"/>
    <property type="project" value="InterPro"/>
</dbReference>
<dbReference type="EMBL" id="CAACVG010008153">
    <property type="protein sequence ID" value="VEN48735.1"/>
    <property type="molecule type" value="Genomic_DNA"/>
</dbReference>
<keyword evidence="7" id="KW-0804">Transcription</keyword>
<dbReference type="AlphaFoldDB" id="A0A653CLV8"/>
<accession>A0A653CLV8</accession>
<dbReference type="Proteomes" id="UP000410492">
    <property type="component" value="Unassembled WGS sequence"/>
</dbReference>
<evidence type="ECO:0000256" key="2">
    <source>
        <dbReference type="ARBA" id="ARBA00022473"/>
    </source>
</evidence>
<evidence type="ECO:0000256" key="3">
    <source>
        <dbReference type="ARBA" id="ARBA00023015"/>
    </source>
</evidence>
<proteinExistence type="predicted"/>
<dbReference type="GO" id="GO:0005634">
    <property type="term" value="C:nucleus"/>
    <property type="evidence" value="ECO:0007669"/>
    <property type="project" value="UniProtKB-SubCell"/>
</dbReference>
<dbReference type="InterPro" id="IPR020479">
    <property type="entry name" value="HD_metazoa"/>
</dbReference>
<dbReference type="PRINTS" id="PR00031">
    <property type="entry name" value="HTHREPRESSR"/>
</dbReference>
<feature type="compositionally biased region" description="Basic and acidic residues" evidence="11">
    <location>
        <begin position="113"/>
        <end position="126"/>
    </location>
</feature>
<dbReference type="GO" id="GO:0045944">
    <property type="term" value="P:positive regulation of transcription by RNA polymerase II"/>
    <property type="evidence" value="ECO:0007669"/>
    <property type="project" value="InterPro"/>
</dbReference>
<dbReference type="PROSITE" id="PS00027">
    <property type="entry name" value="HOMEOBOX_1"/>
    <property type="match status" value="1"/>
</dbReference>
<keyword evidence="2" id="KW-0217">Developmental protein</keyword>
<dbReference type="OrthoDB" id="6159439at2759"/>
<evidence type="ECO:0000313" key="14">
    <source>
        <dbReference type="Proteomes" id="UP000410492"/>
    </source>
</evidence>
<keyword evidence="5 9" id="KW-0371">Homeobox</keyword>
<keyword evidence="6" id="KW-0010">Activator</keyword>
<reference evidence="13 14" key="1">
    <citation type="submission" date="2019-01" db="EMBL/GenBank/DDBJ databases">
        <authorList>
            <person name="Sayadi A."/>
        </authorList>
    </citation>
    <scope>NUCLEOTIDE SEQUENCE [LARGE SCALE GENOMIC DNA]</scope>
</reference>
<dbReference type="CDD" id="cd00086">
    <property type="entry name" value="homeodomain"/>
    <property type="match status" value="1"/>
</dbReference>
<evidence type="ECO:0000259" key="12">
    <source>
        <dbReference type="PROSITE" id="PS50071"/>
    </source>
</evidence>
<evidence type="ECO:0000256" key="9">
    <source>
        <dbReference type="PROSITE-ProRule" id="PRU00108"/>
    </source>
</evidence>
<feature type="DNA-binding region" description="Homeobox" evidence="9">
    <location>
        <begin position="133"/>
        <end position="192"/>
    </location>
</feature>
<dbReference type="InterPro" id="IPR001356">
    <property type="entry name" value="HD"/>
</dbReference>
<dbReference type="PANTHER" id="PTHR24328">
    <property type="entry name" value="HOMEOBOX PROTEIN MOX"/>
    <property type="match status" value="1"/>
</dbReference>
<evidence type="ECO:0000256" key="6">
    <source>
        <dbReference type="ARBA" id="ARBA00023159"/>
    </source>
</evidence>
<dbReference type="SUPFAM" id="SSF46689">
    <property type="entry name" value="Homeodomain-like"/>
    <property type="match status" value="1"/>
</dbReference>
<keyword evidence="3" id="KW-0805">Transcription regulation</keyword>
<evidence type="ECO:0000256" key="7">
    <source>
        <dbReference type="ARBA" id="ARBA00023163"/>
    </source>
</evidence>
<evidence type="ECO:0000256" key="4">
    <source>
        <dbReference type="ARBA" id="ARBA00023125"/>
    </source>
</evidence>
<evidence type="ECO:0000256" key="11">
    <source>
        <dbReference type="SAM" id="MobiDB-lite"/>
    </source>
</evidence>
<gene>
    <name evidence="13" type="ORF">CALMAC_LOCUS10080</name>
</gene>
<evidence type="ECO:0000256" key="5">
    <source>
        <dbReference type="ARBA" id="ARBA00023155"/>
    </source>
</evidence>
<dbReference type="PANTHER" id="PTHR24328:SF7">
    <property type="entry name" value="BUTTONLESS"/>
    <property type="match status" value="1"/>
</dbReference>
<keyword evidence="14" id="KW-1185">Reference proteome</keyword>
<name>A0A653CLV8_CALMS</name>
<protein>
    <recommendedName>
        <fullName evidence="12">Homeobox domain-containing protein</fullName>
    </recommendedName>
</protein>